<accession>A0A553N8U3</accession>
<reference evidence="6 7" key="1">
    <citation type="journal article" date="2018" name="Nat. Ecol. Evol.">
        <title>Genomic signatures of mitonuclear coevolution across populations of Tigriopus californicus.</title>
        <authorList>
            <person name="Barreto F.S."/>
            <person name="Watson E.T."/>
            <person name="Lima T.G."/>
            <person name="Willett C.S."/>
            <person name="Edmands S."/>
            <person name="Li W."/>
            <person name="Burton R.S."/>
        </authorList>
    </citation>
    <scope>NUCLEOTIDE SEQUENCE [LARGE SCALE GENOMIC DNA]</scope>
    <source>
        <strain evidence="6 7">San Diego</strain>
    </source>
</reference>
<feature type="domain" description="RNA polymerase II assembly factor Rtp1 C-terminal" evidence="2">
    <location>
        <begin position="909"/>
        <end position="1023"/>
    </location>
</feature>
<dbReference type="InterPro" id="IPR019451">
    <property type="entry name" value="Rtp1_C1"/>
</dbReference>
<evidence type="ECO:0000259" key="2">
    <source>
        <dbReference type="Pfam" id="PF10363"/>
    </source>
</evidence>
<dbReference type="InterPro" id="IPR057407">
    <property type="entry name" value="HEAT_TANGO6"/>
</dbReference>
<dbReference type="Proteomes" id="UP000318571">
    <property type="component" value="Chromosome 8"/>
</dbReference>
<evidence type="ECO:0000256" key="1">
    <source>
        <dbReference type="ARBA" id="ARBA00005724"/>
    </source>
</evidence>
<dbReference type="Pfam" id="PF23565">
    <property type="entry name" value="ARM_TANGO6"/>
    <property type="match status" value="1"/>
</dbReference>
<dbReference type="Pfam" id="PF12146">
    <property type="entry name" value="Hydrolase_4"/>
    <property type="match status" value="1"/>
</dbReference>
<keyword evidence="7" id="KW-1185">Reference proteome</keyword>
<evidence type="ECO:0008006" key="8">
    <source>
        <dbReference type="Google" id="ProtNLM"/>
    </source>
</evidence>
<dbReference type="OMA" id="QVATLIC"/>
<dbReference type="EMBL" id="VCGU01000459">
    <property type="protein sequence ID" value="TRY61857.1"/>
    <property type="molecule type" value="Genomic_DNA"/>
</dbReference>
<dbReference type="PANTHER" id="PTHR20959:SF1">
    <property type="entry name" value="TRANSPORT AND GOLGI ORGANIZATION PROTEIN 6 HOMOLOG"/>
    <property type="match status" value="1"/>
</dbReference>
<dbReference type="SUPFAM" id="SSF53474">
    <property type="entry name" value="alpha/beta-Hydrolases"/>
    <property type="match status" value="1"/>
</dbReference>
<dbReference type="Pfam" id="PF25267">
    <property type="entry name" value="TANGO6_N"/>
    <property type="match status" value="1"/>
</dbReference>
<dbReference type="AlphaFoldDB" id="A0A553N8U3"/>
<protein>
    <recommendedName>
        <fullName evidence="8">Serine aminopeptidase S33 domain-containing protein</fullName>
    </recommendedName>
</protein>
<proteinExistence type="inferred from homology"/>
<dbReference type="InterPro" id="IPR022742">
    <property type="entry name" value="Hydrolase_4"/>
</dbReference>
<evidence type="ECO:0000313" key="7">
    <source>
        <dbReference type="Proteomes" id="UP000318571"/>
    </source>
</evidence>
<dbReference type="PANTHER" id="PTHR20959">
    <property type="entry name" value="TRANSPORT AND GOLGI ORGANIZATION PROTEIN 6 FAMILY MEMBER"/>
    <property type="match status" value="1"/>
</dbReference>
<dbReference type="InterPro" id="IPR011989">
    <property type="entry name" value="ARM-like"/>
</dbReference>
<dbReference type="InterPro" id="IPR039600">
    <property type="entry name" value="TANGO6/Rtp1"/>
</dbReference>
<dbReference type="GO" id="GO:0009306">
    <property type="term" value="P:protein secretion"/>
    <property type="evidence" value="ECO:0007669"/>
    <property type="project" value="TreeGrafter"/>
</dbReference>
<dbReference type="InterPro" id="IPR016024">
    <property type="entry name" value="ARM-type_fold"/>
</dbReference>
<feature type="domain" description="TANGO6 HEAT repeat" evidence="4">
    <location>
        <begin position="433"/>
        <end position="695"/>
    </location>
</feature>
<dbReference type="SUPFAM" id="SSF48371">
    <property type="entry name" value="ARM repeat"/>
    <property type="match status" value="1"/>
</dbReference>
<evidence type="ECO:0000313" key="6">
    <source>
        <dbReference type="EMBL" id="TRY61857.1"/>
    </source>
</evidence>
<feature type="domain" description="TANGO6 N-terminal" evidence="5">
    <location>
        <begin position="258"/>
        <end position="432"/>
    </location>
</feature>
<dbReference type="Gene3D" id="3.40.50.1820">
    <property type="entry name" value="alpha/beta hydrolase"/>
    <property type="match status" value="1"/>
</dbReference>
<evidence type="ECO:0000259" key="4">
    <source>
        <dbReference type="Pfam" id="PF23565"/>
    </source>
</evidence>
<dbReference type="InterPro" id="IPR057347">
    <property type="entry name" value="TANGO6_N"/>
</dbReference>
<dbReference type="Pfam" id="PF10363">
    <property type="entry name" value="RTP1_C1"/>
    <property type="match status" value="1"/>
</dbReference>
<evidence type="ECO:0000259" key="5">
    <source>
        <dbReference type="Pfam" id="PF25267"/>
    </source>
</evidence>
<evidence type="ECO:0000259" key="3">
    <source>
        <dbReference type="Pfam" id="PF12146"/>
    </source>
</evidence>
<gene>
    <name evidence="6" type="ORF">TCAL_11238</name>
</gene>
<dbReference type="Gene3D" id="1.25.10.10">
    <property type="entry name" value="Leucine-rich Repeat Variant"/>
    <property type="match status" value="1"/>
</dbReference>
<organism evidence="6 7">
    <name type="scientific">Tigriopus californicus</name>
    <name type="common">Marine copepod</name>
    <dbReference type="NCBI Taxonomy" id="6832"/>
    <lineage>
        <taxon>Eukaryota</taxon>
        <taxon>Metazoa</taxon>
        <taxon>Ecdysozoa</taxon>
        <taxon>Arthropoda</taxon>
        <taxon>Crustacea</taxon>
        <taxon>Multicrustacea</taxon>
        <taxon>Hexanauplia</taxon>
        <taxon>Copepoda</taxon>
        <taxon>Harpacticoida</taxon>
        <taxon>Harpacticidae</taxon>
        <taxon>Tigriopus</taxon>
    </lineage>
</organism>
<feature type="domain" description="Serine aminopeptidase S33" evidence="3">
    <location>
        <begin position="4"/>
        <end position="171"/>
    </location>
</feature>
<comment type="caution">
    <text evidence="6">The sequence shown here is derived from an EMBL/GenBank/DDBJ whole genome shotgun (WGS) entry which is preliminary data.</text>
</comment>
<sequence length="1172" mass="132537">MRSLYPDLPLFVVGHSLGGLISLLAVLAAPEPTFFRGAVLMAPLIEVDPSMATPCNIWMAKWLSNILPQMPISHVVSEAITRNRPALDAMLADELNYSGGVKVKFAFHGLHALAHLEKSLGQIRLPLLIQQGAVDTIVRPEGARKLFATVPSEDKQLLEYPEAFHNMYIEYDEVVQKVVMAEHKRMFRVLSELIRPLEDKIRIVSQPQEKINPDLALDAILAQKVPDAQDVRWTFVSQILAHLTEIAQSLKGSFDVLLSVQEQKDISTAMQLVIALGILPNLIPEVGLSIEKRSKFIQTCLASQKDIHIDQKYWKLVSVAKGLLTLVEEPLLSEVILSKHLGDMLAMFIQLGYAPLKKPNPPNVSTQPKEYVMTPERFDQLTQDQAFFRTELNRILDKLYQPMVVKHLLVIQSNAKGPKWVKRICGDFLSERLMREHGLMNVIRGVMDVGEGTESSSSSTQRYQIIAQVLANPPASTYKNTEAYYEKICPQILDILALRSNPESQHFHLIACACVKTISERSLILSRRYLLDKIMETFLRMNAIHPDPTNEVSEEAIEKNLNLLHLIFVVGNDPSGVFLAHLEPILLVLMELHCAVTYGVSALKKPLEELLLRYLKCCSNSDSIKAVKAFAFKDLGHCQDGLNRFQLPREGIKFINGEQGGIQMVFQPNELDEQFYVSDDEKSIVIVDLLQDCKDKALATDFFISLLKDLSELMGRIAREPSPPISNVNSNSLEEKLLSFERDLDQTMLKLRKNLMIVRLLGLLSEDDKIQQNLMKDSEQLLEFVCLTIERCALSCANESEDDEEEDGSQILEAQSLMMALTLLSVKVTQPYVQIDEWKRLQNGLKDLDILGKMYPDERARQLSRRLKLLIATHGAVMDHKDEMERHIKTMFSKVDDIHNISEKVKQMKALQSLTDPLLPIRGHGLIALTKLVNQKDEVTLKNVKKVMDIFKDNLADEDTYIYLQAIYGLVACANYDPALVIDVLTREYALIDDRKYIGEGAIEVRTKIGEALVRVTKTLNELTPKFKNQLLNPFLGQLNHPDELVRASSLSNLGEVCRNLKYSLGMILDEVFMCLHQVIQTDKSVQVRRAAVLVVSLILQGLGPDALKVLQSYIKEIYKTLIQLQRTETDPPLLQHVDIALGEIDDIVRRFFQPELNHTKKIYVLDTPDNE</sequence>
<comment type="similarity">
    <text evidence="1">Belongs to the Tango6 family.</text>
</comment>
<name>A0A553N8U3_TIGCA</name>
<dbReference type="InterPro" id="IPR029058">
    <property type="entry name" value="AB_hydrolase_fold"/>
</dbReference>